<dbReference type="AlphaFoldDB" id="A0A9N9YHZ4"/>
<dbReference type="OrthoDB" id="538223at2759"/>
<name>A0A9N9YHZ4_9HYPO</name>
<comment type="caution">
    <text evidence="3">The sequence shown here is derived from an EMBL/GenBank/DDBJ whole genome shotgun (WGS) entry which is preliminary data.</text>
</comment>
<keyword evidence="1" id="KW-0677">Repeat</keyword>
<dbReference type="InterPro" id="IPR056884">
    <property type="entry name" value="NPHP3-like_N"/>
</dbReference>
<proteinExistence type="predicted"/>
<dbReference type="Gene3D" id="3.40.50.300">
    <property type="entry name" value="P-loop containing nucleotide triphosphate hydrolases"/>
    <property type="match status" value="1"/>
</dbReference>
<dbReference type="SUPFAM" id="SSF52540">
    <property type="entry name" value="P-loop containing nucleoside triphosphate hydrolases"/>
    <property type="match status" value="1"/>
</dbReference>
<dbReference type="PANTHER" id="PTHR10039:SF14">
    <property type="entry name" value="NACHT DOMAIN-CONTAINING PROTEIN"/>
    <property type="match status" value="1"/>
</dbReference>
<dbReference type="Pfam" id="PF24883">
    <property type="entry name" value="NPHP3_N"/>
    <property type="match status" value="1"/>
</dbReference>
<dbReference type="InterPro" id="IPR027417">
    <property type="entry name" value="P-loop_NTPase"/>
</dbReference>
<protein>
    <recommendedName>
        <fullName evidence="2">Nephrocystin 3-like N-terminal domain-containing protein</fullName>
    </recommendedName>
</protein>
<evidence type="ECO:0000259" key="2">
    <source>
        <dbReference type="Pfam" id="PF24883"/>
    </source>
</evidence>
<gene>
    <name evidence="3" type="ORF">CRHIZ90672A_00014974</name>
</gene>
<accession>A0A9N9YHZ4</accession>
<evidence type="ECO:0000256" key="1">
    <source>
        <dbReference type="ARBA" id="ARBA00022737"/>
    </source>
</evidence>
<dbReference type="PANTHER" id="PTHR10039">
    <property type="entry name" value="AMELOGENIN"/>
    <property type="match status" value="1"/>
</dbReference>
<dbReference type="EMBL" id="CABFNQ020000696">
    <property type="protein sequence ID" value="CAH0024458.1"/>
    <property type="molecule type" value="Genomic_DNA"/>
</dbReference>
<feature type="domain" description="Nephrocystin 3-like N-terminal" evidence="2">
    <location>
        <begin position="62"/>
        <end position="228"/>
    </location>
</feature>
<dbReference type="Proteomes" id="UP000696573">
    <property type="component" value="Unassembled WGS sequence"/>
</dbReference>
<reference evidence="3" key="1">
    <citation type="submission" date="2021-10" db="EMBL/GenBank/DDBJ databases">
        <authorList>
            <person name="Piombo E."/>
        </authorList>
    </citation>
    <scope>NUCLEOTIDE SEQUENCE</scope>
</reference>
<sequence>MGTSITTIVTQSTFGDDATIVGSVTNNLSSDLLPTAGDATYDSYGEQHNPTCLTNTRTQLLHQIQQWVKSPTSESIFWLNGMAGTGKSTIARTMAKWLRETEVRNTGDGSTRLSASFFFKEGNRNRGHARFFFTTIASQLETLDADLGSLIASAIRADPGIKDKALKVQFNKLIKQPLRDAQKPMIITIVVDAMDECDECNDAKLIIDLLPQLSKIPSFTIRAFLTSRPELPIRLGFKDLTCKYHEIGLHEISRFLIEKDLTTFFSHALGRIRDEQNKICWPGDKLQPDWPGPEKIRLLVGMASPLFIFASTICRFIGSNGGSPEEQLDKILAC</sequence>
<evidence type="ECO:0000313" key="3">
    <source>
        <dbReference type="EMBL" id="CAH0024458.1"/>
    </source>
</evidence>
<evidence type="ECO:0000313" key="4">
    <source>
        <dbReference type="Proteomes" id="UP000696573"/>
    </source>
</evidence>
<organism evidence="3 4">
    <name type="scientific">Clonostachys rhizophaga</name>
    <dbReference type="NCBI Taxonomy" id="160324"/>
    <lineage>
        <taxon>Eukaryota</taxon>
        <taxon>Fungi</taxon>
        <taxon>Dikarya</taxon>
        <taxon>Ascomycota</taxon>
        <taxon>Pezizomycotina</taxon>
        <taxon>Sordariomycetes</taxon>
        <taxon>Hypocreomycetidae</taxon>
        <taxon>Hypocreales</taxon>
        <taxon>Bionectriaceae</taxon>
        <taxon>Clonostachys</taxon>
    </lineage>
</organism>
<keyword evidence="4" id="KW-1185">Reference proteome</keyword>